<evidence type="ECO:0000256" key="5">
    <source>
        <dbReference type="ARBA" id="ARBA00022759"/>
    </source>
</evidence>
<sequence>MASDRVKSLVILAGSLGICTGWATAVLFFVLEKRTTGPVKQDDYGKIPLPDHDAAKYGLPNSMGLRVQKEYVVAFDWRTRNPLWVAQTLKAEDRPKDRPSRQGIGFTVDKSVPQLFRTHAKDFTNSGFDRGHLAPAGDSISQEGLKETFLMVNISPQVGKGFNQDYLVRFEQFVRRLLNRYEEVNIISGPLFIPESNNANVVQYPVIENNIAVPTHFFKAVLTSKSTVFGGKQYQAATFIFPNKPIDPSTKLLSFRVPLKHLESKAGLLLWDQIDRSQISDLCSPTAIDCSLGRLAKNKQKTFRQGI</sequence>
<evidence type="ECO:0000256" key="8">
    <source>
        <dbReference type="PIRSR" id="PIRSR640255-1"/>
    </source>
</evidence>
<name>A0A0H5R9P4_9EUKA</name>
<evidence type="ECO:0000256" key="7">
    <source>
        <dbReference type="ARBA" id="ARBA00022842"/>
    </source>
</evidence>
<evidence type="ECO:0000259" key="13">
    <source>
        <dbReference type="SMART" id="SM00892"/>
    </source>
</evidence>
<dbReference type="InterPro" id="IPR044929">
    <property type="entry name" value="DNA/RNA_non-sp_Endonuclease_sf"/>
</dbReference>
<evidence type="ECO:0000256" key="9">
    <source>
        <dbReference type="PIRSR" id="PIRSR640255-2"/>
    </source>
</evidence>
<proteinExistence type="inferred from homology"/>
<dbReference type="Pfam" id="PF01223">
    <property type="entry name" value="Endonuclease_NS"/>
    <property type="match status" value="1"/>
</dbReference>
<evidence type="ECO:0000256" key="10">
    <source>
        <dbReference type="RuleBase" id="RU366055"/>
    </source>
</evidence>
<keyword evidence="7" id="KW-0460">Magnesium</keyword>
<dbReference type="CDD" id="cd00091">
    <property type="entry name" value="NUC"/>
    <property type="match status" value="1"/>
</dbReference>
<dbReference type="EMBL" id="HACM01010074">
    <property type="protein sequence ID" value="CRZ10516.1"/>
    <property type="molecule type" value="Transcribed_RNA"/>
</dbReference>
<feature type="domain" description="DNA/RNA non-specific endonuclease/pyrophosphatase/phosphodiesterase" evidence="13">
    <location>
        <begin position="67"/>
        <end position="277"/>
    </location>
</feature>
<keyword evidence="11" id="KW-0472">Membrane</keyword>
<evidence type="ECO:0000259" key="12">
    <source>
        <dbReference type="SMART" id="SM00477"/>
    </source>
</evidence>
<feature type="active site" description="Proton acceptor" evidence="8">
    <location>
        <position position="132"/>
    </location>
</feature>
<keyword evidence="5 10" id="KW-0255">Endonuclease</keyword>
<dbReference type="InterPro" id="IPR001604">
    <property type="entry name" value="Endo_G_ENPP1-like_dom"/>
</dbReference>
<keyword evidence="11" id="KW-0812">Transmembrane</keyword>
<dbReference type="SMART" id="SM00892">
    <property type="entry name" value="Endonuclease_NS"/>
    <property type="match status" value="1"/>
</dbReference>
<dbReference type="Gene3D" id="3.40.570.10">
    <property type="entry name" value="Extracellular Endonuclease, subunit A"/>
    <property type="match status" value="1"/>
</dbReference>
<evidence type="ECO:0000256" key="1">
    <source>
        <dbReference type="ARBA" id="ARBA00001946"/>
    </source>
</evidence>
<accession>A0A0H5R9P4</accession>
<evidence type="ECO:0000256" key="4">
    <source>
        <dbReference type="ARBA" id="ARBA00022723"/>
    </source>
</evidence>
<dbReference type="EC" id="3.1.30.-" evidence="10"/>
<dbReference type="AlphaFoldDB" id="A0A0H5R9P4"/>
<evidence type="ECO:0000256" key="2">
    <source>
        <dbReference type="ARBA" id="ARBA00010052"/>
    </source>
</evidence>
<feature type="domain" description="ENPP1-3/EXOG-like endonuclease/phosphodiesterase" evidence="12">
    <location>
        <begin position="68"/>
        <end position="277"/>
    </location>
</feature>
<dbReference type="PROSITE" id="PS01070">
    <property type="entry name" value="NUCLEASE_NON_SPEC"/>
    <property type="match status" value="1"/>
</dbReference>
<evidence type="ECO:0000256" key="6">
    <source>
        <dbReference type="ARBA" id="ARBA00022801"/>
    </source>
</evidence>
<organism evidence="14">
    <name type="scientific">Spongospora subterranea</name>
    <dbReference type="NCBI Taxonomy" id="70186"/>
    <lineage>
        <taxon>Eukaryota</taxon>
        <taxon>Sar</taxon>
        <taxon>Rhizaria</taxon>
        <taxon>Endomyxa</taxon>
        <taxon>Phytomyxea</taxon>
        <taxon>Plasmodiophorida</taxon>
        <taxon>Plasmodiophoridae</taxon>
        <taxon>Spongospora</taxon>
    </lineage>
</organism>
<dbReference type="SMART" id="SM00477">
    <property type="entry name" value="NUC"/>
    <property type="match status" value="1"/>
</dbReference>
<dbReference type="InterPro" id="IPR040255">
    <property type="entry name" value="Non-specific_endonuclease"/>
</dbReference>
<dbReference type="InterPro" id="IPR020821">
    <property type="entry name" value="ENPP1-3/EXOG-like_nuc-like"/>
</dbReference>
<dbReference type="PANTHER" id="PTHR13966:SF5">
    <property type="entry name" value="ENDONUCLEASE G, MITOCHONDRIAL"/>
    <property type="match status" value="1"/>
</dbReference>
<dbReference type="SUPFAM" id="SSF54060">
    <property type="entry name" value="His-Me finger endonucleases"/>
    <property type="match status" value="1"/>
</dbReference>
<dbReference type="InterPro" id="IPR018524">
    <property type="entry name" value="DNA/RNA_endonuclease_AS"/>
</dbReference>
<dbReference type="GO" id="GO:0005634">
    <property type="term" value="C:nucleus"/>
    <property type="evidence" value="ECO:0007669"/>
    <property type="project" value="TreeGrafter"/>
</dbReference>
<protein>
    <recommendedName>
        <fullName evidence="10">Endonuclease</fullName>
        <ecNumber evidence="10">3.1.30.-</ecNumber>
    </recommendedName>
</protein>
<evidence type="ECO:0000313" key="14">
    <source>
        <dbReference type="EMBL" id="CRZ10516.1"/>
    </source>
</evidence>
<keyword evidence="3 10" id="KW-0540">Nuclease</keyword>
<dbReference type="GO" id="GO:0004521">
    <property type="term" value="F:RNA endonuclease activity"/>
    <property type="evidence" value="ECO:0007669"/>
    <property type="project" value="TreeGrafter"/>
</dbReference>
<comment type="cofactor">
    <cofactor evidence="1 10">
        <name>Mg(2+)</name>
        <dbReference type="ChEBI" id="CHEBI:18420"/>
    </cofactor>
</comment>
<reference evidence="14" key="1">
    <citation type="submission" date="2015-04" db="EMBL/GenBank/DDBJ databases">
        <title>The genome sequence of the plant pathogenic Rhizarian Plasmodiophora brassicae reveals insights in its biotrophic life cycle and the origin of chitin synthesis.</title>
        <authorList>
            <person name="Schwelm A."/>
            <person name="Fogelqvist J."/>
            <person name="Knaust A."/>
            <person name="Julke S."/>
            <person name="Lilja T."/>
            <person name="Dhandapani V."/>
            <person name="Bonilla-Rosso G."/>
            <person name="Karlsson M."/>
            <person name="Shevchenko A."/>
            <person name="Choi S.R."/>
            <person name="Kim H.G."/>
            <person name="Park J.Y."/>
            <person name="Lim Y.P."/>
            <person name="Ludwig-Muller J."/>
            <person name="Dixelius C."/>
        </authorList>
    </citation>
    <scope>NUCLEOTIDE SEQUENCE</scope>
    <source>
        <tissue evidence="14">Potato root galls</tissue>
    </source>
</reference>
<feature type="binding site" evidence="9">
    <location>
        <position position="163"/>
    </location>
    <ligand>
        <name>Mg(2+)</name>
        <dbReference type="ChEBI" id="CHEBI:18420"/>
        <note>catalytic</note>
    </ligand>
</feature>
<dbReference type="GO" id="GO:0003676">
    <property type="term" value="F:nucleic acid binding"/>
    <property type="evidence" value="ECO:0007669"/>
    <property type="project" value="InterPro"/>
</dbReference>
<dbReference type="GO" id="GO:0000014">
    <property type="term" value="F:single-stranded DNA endodeoxyribonuclease activity"/>
    <property type="evidence" value="ECO:0007669"/>
    <property type="project" value="TreeGrafter"/>
</dbReference>
<feature type="transmembrane region" description="Helical" evidence="11">
    <location>
        <begin position="9"/>
        <end position="31"/>
    </location>
</feature>
<dbReference type="PANTHER" id="PTHR13966">
    <property type="entry name" value="ENDONUCLEASE RELATED"/>
    <property type="match status" value="1"/>
</dbReference>
<keyword evidence="11" id="KW-1133">Transmembrane helix</keyword>
<dbReference type="InterPro" id="IPR044925">
    <property type="entry name" value="His-Me_finger_sf"/>
</dbReference>
<evidence type="ECO:0000256" key="3">
    <source>
        <dbReference type="ARBA" id="ARBA00022722"/>
    </source>
</evidence>
<keyword evidence="4 9" id="KW-0479">Metal-binding</keyword>
<dbReference type="GO" id="GO:0046872">
    <property type="term" value="F:metal ion binding"/>
    <property type="evidence" value="ECO:0007669"/>
    <property type="project" value="UniProtKB-KW"/>
</dbReference>
<dbReference type="GO" id="GO:0005743">
    <property type="term" value="C:mitochondrial inner membrane"/>
    <property type="evidence" value="ECO:0007669"/>
    <property type="project" value="TreeGrafter"/>
</dbReference>
<keyword evidence="6 10" id="KW-0378">Hydrolase</keyword>
<comment type="similarity">
    <text evidence="2 10">Belongs to the DNA/RNA non-specific endonuclease family.</text>
</comment>
<evidence type="ECO:0000256" key="11">
    <source>
        <dbReference type="SAM" id="Phobius"/>
    </source>
</evidence>